<keyword evidence="6" id="KW-0411">Iron-sulfur</keyword>
<evidence type="ECO:0000256" key="3">
    <source>
        <dbReference type="ARBA" id="ARBA00022723"/>
    </source>
</evidence>
<proteinExistence type="predicted"/>
<comment type="caution">
    <text evidence="8">The sequence shown here is derived from an EMBL/GenBank/DDBJ whole genome shotgun (WGS) entry which is preliminary data.</text>
</comment>
<gene>
    <name evidence="8" type="ORF">Afil01_11580</name>
</gene>
<evidence type="ECO:0008006" key="10">
    <source>
        <dbReference type="Google" id="ProtNLM"/>
    </source>
</evidence>
<name>A0A9W6SIT9_9ACTN</name>
<keyword evidence="3" id="KW-0479">Metal-binding</keyword>
<dbReference type="Proteomes" id="UP001165079">
    <property type="component" value="Unassembled WGS sequence"/>
</dbReference>
<dbReference type="RefSeq" id="WP_285661531.1">
    <property type="nucleotide sequence ID" value="NZ_BSTX01000001.1"/>
</dbReference>
<evidence type="ECO:0000256" key="7">
    <source>
        <dbReference type="ARBA" id="ARBA00023291"/>
    </source>
</evidence>
<evidence type="ECO:0000313" key="9">
    <source>
        <dbReference type="Proteomes" id="UP001165079"/>
    </source>
</evidence>
<dbReference type="Pfam" id="PF13459">
    <property type="entry name" value="Fer4_15"/>
    <property type="match status" value="1"/>
</dbReference>
<keyword evidence="9" id="KW-1185">Reference proteome</keyword>
<dbReference type="PANTHER" id="PTHR36923">
    <property type="entry name" value="FERREDOXIN"/>
    <property type="match status" value="1"/>
</dbReference>
<accession>A0A9W6SIT9</accession>
<evidence type="ECO:0000256" key="6">
    <source>
        <dbReference type="ARBA" id="ARBA00023014"/>
    </source>
</evidence>
<evidence type="ECO:0000256" key="2">
    <source>
        <dbReference type="ARBA" id="ARBA00022448"/>
    </source>
</evidence>
<reference evidence="8" key="1">
    <citation type="submission" date="2023-03" db="EMBL/GenBank/DDBJ databases">
        <title>Actinorhabdospora filicis NBRC 111898.</title>
        <authorList>
            <person name="Ichikawa N."/>
            <person name="Sato H."/>
            <person name="Tonouchi N."/>
        </authorList>
    </citation>
    <scope>NUCLEOTIDE SEQUENCE</scope>
    <source>
        <strain evidence="8">NBRC 111898</strain>
    </source>
</reference>
<evidence type="ECO:0000256" key="4">
    <source>
        <dbReference type="ARBA" id="ARBA00022982"/>
    </source>
</evidence>
<dbReference type="AlphaFoldDB" id="A0A9W6SIT9"/>
<keyword evidence="7" id="KW-0003">3Fe-4S</keyword>
<comment type="cofactor">
    <cofactor evidence="1">
        <name>[3Fe-4S] cluster</name>
        <dbReference type="ChEBI" id="CHEBI:21137"/>
    </cofactor>
</comment>
<evidence type="ECO:0000256" key="5">
    <source>
        <dbReference type="ARBA" id="ARBA00023004"/>
    </source>
</evidence>
<dbReference type="Gene3D" id="3.30.70.20">
    <property type="match status" value="1"/>
</dbReference>
<dbReference type="SUPFAM" id="SSF54862">
    <property type="entry name" value="4Fe-4S ferredoxins"/>
    <property type="match status" value="1"/>
</dbReference>
<dbReference type="PANTHER" id="PTHR36923:SF3">
    <property type="entry name" value="FERREDOXIN"/>
    <property type="match status" value="1"/>
</dbReference>
<dbReference type="InterPro" id="IPR051269">
    <property type="entry name" value="Fe-S_cluster_ET"/>
</dbReference>
<keyword evidence="2" id="KW-0813">Transport</keyword>
<dbReference type="EMBL" id="BSTX01000001">
    <property type="protein sequence ID" value="GLZ76351.1"/>
    <property type="molecule type" value="Genomic_DNA"/>
</dbReference>
<keyword evidence="5" id="KW-0408">Iron</keyword>
<evidence type="ECO:0000313" key="8">
    <source>
        <dbReference type="EMBL" id="GLZ76351.1"/>
    </source>
</evidence>
<organism evidence="8 9">
    <name type="scientific">Actinorhabdospora filicis</name>
    <dbReference type="NCBI Taxonomy" id="1785913"/>
    <lineage>
        <taxon>Bacteria</taxon>
        <taxon>Bacillati</taxon>
        <taxon>Actinomycetota</taxon>
        <taxon>Actinomycetes</taxon>
        <taxon>Micromonosporales</taxon>
        <taxon>Micromonosporaceae</taxon>
        <taxon>Actinorhabdospora</taxon>
    </lineage>
</organism>
<dbReference type="GO" id="GO:0051538">
    <property type="term" value="F:3 iron, 4 sulfur cluster binding"/>
    <property type="evidence" value="ECO:0007669"/>
    <property type="project" value="UniProtKB-KW"/>
</dbReference>
<dbReference type="GO" id="GO:0046872">
    <property type="term" value="F:metal ion binding"/>
    <property type="evidence" value="ECO:0007669"/>
    <property type="project" value="UniProtKB-KW"/>
</dbReference>
<protein>
    <recommendedName>
        <fullName evidence="10">Ferredoxin</fullName>
    </recommendedName>
</protein>
<keyword evidence="4" id="KW-0249">Electron transport</keyword>
<evidence type="ECO:0000256" key="1">
    <source>
        <dbReference type="ARBA" id="ARBA00001927"/>
    </source>
</evidence>
<sequence>MVTWLVTVDPGRCIGAAVCVGVASERFRLIDGRSGPVSETIEADESVRDAAEMCPMEAILVRAADGAPIAP</sequence>